<feature type="non-terminal residue" evidence="1">
    <location>
        <position position="1"/>
    </location>
</feature>
<dbReference type="EMBL" id="JAENGZ010002217">
    <property type="protein sequence ID" value="KAG6944473.1"/>
    <property type="molecule type" value="Genomic_DNA"/>
</dbReference>
<name>A0A8T1TPB0_9STRA</name>
<proteinExistence type="predicted"/>
<dbReference type="Proteomes" id="UP000688947">
    <property type="component" value="Unassembled WGS sequence"/>
</dbReference>
<reference evidence="1" key="1">
    <citation type="submission" date="2021-01" db="EMBL/GenBank/DDBJ databases">
        <title>Phytophthora aleatoria, a newly-described species from Pinus radiata is distinct from Phytophthora cactorum isolates based on comparative genomics.</title>
        <authorList>
            <person name="Mcdougal R."/>
            <person name="Panda P."/>
            <person name="Williams N."/>
            <person name="Studholme D.J."/>
        </authorList>
    </citation>
    <scope>NUCLEOTIDE SEQUENCE</scope>
    <source>
        <strain evidence="1">NZFS 3830</strain>
    </source>
</reference>
<accession>A0A8T1TPB0</accession>
<sequence length="101" mass="11560">CANSTSSVICQDCSRGGSNIVSWRNVESWSGDLPRPRYVTSSSSCSRMYSRSEVLLKRRPCKEVFSRLFQSFVAKRLTCFSSRFPGWRMSLPALRAVELRR</sequence>
<evidence type="ECO:0000313" key="2">
    <source>
        <dbReference type="Proteomes" id="UP000688947"/>
    </source>
</evidence>
<organism evidence="1 2">
    <name type="scientific">Phytophthora cactorum</name>
    <dbReference type="NCBI Taxonomy" id="29920"/>
    <lineage>
        <taxon>Eukaryota</taxon>
        <taxon>Sar</taxon>
        <taxon>Stramenopiles</taxon>
        <taxon>Oomycota</taxon>
        <taxon>Peronosporomycetes</taxon>
        <taxon>Peronosporales</taxon>
        <taxon>Peronosporaceae</taxon>
        <taxon>Phytophthora</taxon>
    </lineage>
</organism>
<protein>
    <submittedName>
        <fullName evidence="1">Uncharacterized protein</fullName>
    </submittedName>
</protein>
<gene>
    <name evidence="1" type="ORF">JG687_00017847</name>
</gene>
<comment type="caution">
    <text evidence="1">The sequence shown here is derived from an EMBL/GenBank/DDBJ whole genome shotgun (WGS) entry which is preliminary data.</text>
</comment>
<dbReference type="AlphaFoldDB" id="A0A8T1TPB0"/>
<evidence type="ECO:0000313" key="1">
    <source>
        <dbReference type="EMBL" id="KAG6944473.1"/>
    </source>
</evidence>